<protein>
    <submittedName>
        <fullName evidence="2">Uncharacterized protein</fullName>
    </submittedName>
</protein>
<organism evidence="2 3">
    <name type="scientific">Natronosporangium hydrolyticum</name>
    <dbReference type="NCBI Taxonomy" id="2811111"/>
    <lineage>
        <taxon>Bacteria</taxon>
        <taxon>Bacillati</taxon>
        <taxon>Actinomycetota</taxon>
        <taxon>Actinomycetes</taxon>
        <taxon>Micromonosporales</taxon>
        <taxon>Micromonosporaceae</taxon>
        <taxon>Natronosporangium</taxon>
    </lineage>
</organism>
<dbReference type="RefSeq" id="WP_239677860.1">
    <property type="nucleotide sequence ID" value="NZ_CP070499.1"/>
</dbReference>
<sequence length="58" mass="6121">MSKRRLTWVAIMSLATASIVTGWVLSQTDGEVTFGNAAMVGLIAAVLMGIAVATVRRK</sequence>
<evidence type="ECO:0000313" key="2">
    <source>
        <dbReference type="EMBL" id="QSB15679.1"/>
    </source>
</evidence>
<proteinExistence type="predicted"/>
<keyword evidence="1" id="KW-0812">Transmembrane</keyword>
<gene>
    <name evidence="2" type="ORF">JQS43_04855</name>
</gene>
<name>A0A895YJI2_9ACTN</name>
<keyword evidence="3" id="KW-1185">Reference proteome</keyword>
<evidence type="ECO:0000256" key="1">
    <source>
        <dbReference type="SAM" id="Phobius"/>
    </source>
</evidence>
<dbReference type="KEGG" id="nhy:JQS43_04855"/>
<dbReference type="Proteomes" id="UP000662857">
    <property type="component" value="Chromosome"/>
</dbReference>
<dbReference type="AlphaFoldDB" id="A0A895YJI2"/>
<feature type="transmembrane region" description="Helical" evidence="1">
    <location>
        <begin position="32"/>
        <end position="55"/>
    </location>
</feature>
<keyword evidence="1" id="KW-1133">Transmembrane helix</keyword>
<dbReference type="EMBL" id="CP070499">
    <property type="protein sequence ID" value="QSB15679.1"/>
    <property type="molecule type" value="Genomic_DNA"/>
</dbReference>
<evidence type="ECO:0000313" key="3">
    <source>
        <dbReference type="Proteomes" id="UP000662857"/>
    </source>
</evidence>
<reference evidence="2" key="1">
    <citation type="submission" date="2021-02" db="EMBL/GenBank/DDBJ databases">
        <title>Natrosporangium hydrolyticum gen. nov., sp. nov, a haloalkaliphilic actinobacterium from a soda solonchak soil.</title>
        <authorList>
            <person name="Sorokin D.Y."/>
            <person name="Khijniak T.V."/>
            <person name="Zakharycheva A.P."/>
            <person name="Boueva O.V."/>
            <person name="Ariskina E.V."/>
            <person name="Hahnke R.L."/>
            <person name="Bunk B."/>
            <person name="Sproer C."/>
            <person name="Schumann P."/>
            <person name="Evtushenko L.I."/>
            <person name="Kublanov I.V."/>
        </authorList>
    </citation>
    <scope>NUCLEOTIDE SEQUENCE</scope>
    <source>
        <strain evidence="2">DSM 106523</strain>
    </source>
</reference>
<keyword evidence="1" id="KW-0472">Membrane</keyword>
<accession>A0A895YJI2</accession>